<accession>A0A1Y2G997</accession>
<dbReference type="InParanoid" id="A0A1Y2G997"/>
<comment type="caution">
    <text evidence="2">The sequence shown here is derived from an EMBL/GenBank/DDBJ whole genome shotgun (WGS) entry which is preliminary data.</text>
</comment>
<organism evidence="2 3">
    <name type="scientific">Lobosporangium transversale</name>
    <dbReference type="NCBI Taxonomy" id="64571"/>
    <lineage>
        <taxon>Eukaryota</taxon>
        <taxon>Fungi</taxon>
        <taxon>Fungi incertae sedis</taxon>
        <taxon>Mucoromycota</taxon>
        <taxon>Mortierellomycotina</taxon>
        <taxon>Mortierellomycetes</taxon>
        <taxon>Mortierellales</taxon>
        <taxon>Mortierellaceae</taxon>
        <taxon>Lobosporangium</taxon>
    </lineage>
</organism>
<dbReference type="EMBL" id="MCFF01000064">
    <property type="protein sequence ID" value="ORZ00033.1"/>
    <property type="molecule type" value="Genomic_DNA"/>
</dbReference>
<feature type="region of interest" description="Disordered" evidence="1">
    <location>
        <begin position="270"/>
        <end position="300"/>
    </location>
</feature>
<gene>
    <name evidence="2" type="ORF">BCR41DRAFT_363604</name>
</gene>
<name>A0A1Y2G997_9FUNG</name>
<dbReference type="AlphaFoldDB" id="A0A1Y2G997"/>
<dbReference type="OrthoDB" id="2403318at2759"/>
<sequence>MSLEQTHHEFAIVCGILQQASIPISNAIQFDQQWTPAYLQQCFQWTDHLFTMLYSTEKEAYYPEPVDAVQAIKSFLKLLEEYDEADNNDNKDAENNKWIGNLIHARGLLPSEDELRDPSVALRRRLLRNPGLSDTARMIILYKCSDCSSNSLSRVQPGSLRDDTLSIVNENAMDELVEGIRSHFLKLEDMNPTFSIQLQGLSKKTIDRKAKARVIFHKITNQSSFMNMGKIIHGLRECLDVGPRSESLEMINHLLELTTSVIQQQEAGTIPHDAINPHSRQSNISSDSSTSTKNNPQLRVDWKEFEQELKKLRQIGS</sequence>
<protein>
    <submittedName>
        <fullName evidence="2">Uncharacterized protein</fullName>
    </submittedName>
</protein>
<keyword evidence="3" id="KW-1185">Reference proteome</keyword>
<proteinExistence type="predicted"/>
<reference evidence="2 3" key="1">
    <citation type="submission" date="2016-07" db="EMBL/GenBank/DDBJ databases">
        <title>Pervasive Adenine N6-methylation of Active Genes in Fungi.</title>
        <authorList>
            <consortium name="DOE Joint Genome Institute"/>
            <person name="Mondo S.J."/>
            <person name="Dannebaum R.O."/>
            <person name="Kuo R.C."/>
            <person name="Labutti K."/>
            <person name="Haridas S."/>
            <person name="Kuo A."/>
            <person name="Salamov A."/>
            <person name="Ahrendt S.R."/>
            <person name="Lipzen A."/>
            <person name="Sullivan W."/>
            <person name="Andreopoulos W.B."/>
            <person name="Clum A."/>
            <person name="Lindquist E."/>
            <person name="Daum C."/>
            <person name="Ramamoorthy G.K."/>
            <person name="Gryganskyi A."/>
            <person name="Culley D."/>
            <person name="Magnuson J.K."/>
            <person name="James T.Y."/>
            <person name="O'Malley M.A."/>
            <person name="Stajich J.E."/>
            <person name="Spatafora J.W."/>
            <person name="Visel A."/>
            <person name="Grigoriev I.V."/>
        </authorList>
    </citation>
    <scope>NUCLEOTIDE SEQUENCE [LARGE SCALE GENOMIC DNA]</scope>
    <source>
        <strain evidence="2 3">NRRL 3116</strain>
    </source>
</reference>
<feature type="compositionally biased region" description="Low complexity" evidence="1">
    <location>
        <begin position="279"/>
        <end position="291"/>
    </location>
</feature>
<evidence type="ECO:0000313" key="2">
    <source>
        <dbReference type="EMBL" id="ORZ00033.1"/>
    </source>
</evidence>
<dbReference type="Proteomes" id="UP000193648">
    <property type="component" value="Unassembled WGS sequence"/>
</dbReference>
<evidence type="ECO:0000313" key="3">
    <source>
        <dbReference type="Proteomes" id="UP000193648"/>
    </source>
</evidence>
<dbReference type="GeneID" id="33567752"/>
<dbReference type="RefSeq" id="XP_021876074.1">
    <property type="nucleotide sequence ID" value="XM_022025909.1"/>
</dbReference>
<evidence type="ECO:0000256" key="1">
    <source>
        <dbReference type="SAM" id="MobiDB-lite"/>
    </source>
</evidence>